<feature type="region of interest" description="Disordered" evidence="15">
    <location>
        <begin position="620"/>
        <end position="675"/>
    </location>
</feature>
<feature type="compositionally biased region" description="Polar residues" evidence="15">
    <location>
        <begin position="624"/>
        <end position="635"/>
    </location>
</feature>
<dbReference type="SMART" id="SM00173">
    <property type="entry name" value="RAS"/>
    <property type="match status" value="1"/>
</dbReference>
<dbReference type="PROSITE" id="PS50016">
    <property type="entry name" value="ZF_PHD_2"/>
    <property type="match status" value="1"/>
</dbReference>
<keyword evidence="2" id="KW-0479">Metal-binding</keyword>
<dbReference type="InterPro" id="IPR008271">
    <property type="entry name" value="Ser/Thr_kinase_AS"/>
</dbReference>
<dbReference type="GO" id="GO:0003924">
    <property type="term" value="F:GTPase activity"/>
    <property type="evidence" value="ECO:0007669"/>
    <property type="project" value="InterPro"/>
</dbReference>
<dbReference type="GO" id="GO:0000785">
    <property type="term" value="C:chromatin"/>
    <property type="evidence" value="ECO:0007669"/>
    <property type="project" value="TreeGrafter"/>
</dbReference>
<evidence type="ECO:0000259" key="16">
    <source>
        <dbReference type="PROSITE" id="PS50011"/>
    </source>
</evidence>
<dbReference type="Gene3D" id="1.20.920.10">
    <property type="entry name" value="Bromodomain-like"/>
    <property type="match status" value="1"/>
</dbReference>
<dbReference type="SMART" id="SM00502">
    <property type="entry name" value="BBC"/>
    <property type="match status" value="1"/>
</dbReference>
<dbReference type="SMART" id="SM00220">
    <property type="entry name" value="S_TKc"/>
    <property type="match status" value="1"/>
</dbReference>
<keyword evidence="9 11" id="KW-0103">Bromodomain</keyword>
<dbReference type="SMART" id="SM00249">
    <property type="entry name" value="PHD"/>
    <property type="match status" value="1"/>
</dbReference>
<dbReference type="PROSITE" id="PS00108">
    <property type="entry name" value="PROTEIN_KINASE_ST"/>
    <property type="match status" value="1"/>
</dbReference>
<evidence type="ECO:0000256" key="15">
    <source>
        <dbReference type="SAM" id="MobiDB-lite"/>
    </source>
</evidence>
<dbReference type="InterPro" id="IPR027417">
    <property type="entry name" value="P-loop_NTPase"/>
</dbReference>
<dbReference type="GO" id="GO:0004672">
    <property type="term" value="F:protein kinase activity"/>
    <property type="evidence" value="ECO:0007669"/>
    <property type="project" value="InterPro"/>
</dbReference>
<evidence type="ECO:0000256" key="14">
    <source>
        <dbReference type="SAM" id="Coils"/>
    </source>
</evidence>
<dbReference type="PROSITE" id="PS50011">
    <property type="entry name" value="PROTEIN_KINASE_DOM"/>
    <property type="match status" value="1"/>
</dbReference>
<feature type="domain" description="Bromo" evidence="17">
    <location>
        <begin position="779"/>
        <end position="851"/>
    </location>
</feature>
<dbReference type="SMART" id="SM00175">
    <property type="entry name" value="RAB"/>
    <property type="match status" value="1"/>
</dbReference>
<evidence type="ECO:0000256" key="4">
    <source>
        <dbReference type="ARBA" id="ARBA00022741"/>
    </source>
</evidence>
<dbReference type="Gene3D" id="1.10.510.10">
    <property type="entry name" value="Transferase(Phosphotransferase) domain 1"/>
    <property type="match status" value="2"/>
</dbReference>
<dbReference type="SUPFAM" id="SSF47370">
    <property type="entry name" value="Bromodomain"/>
    <property type="match status" value="1"/>
</dbReference>
<feature type="binding site" evidence="13">
    <location>
        <position position="1091"/>
    </location>
    <ligand>
        <name>ATP</name>
        <dbReference type="ChEBI" id="CHEBI:30616"/>
    </ligand>
</feature>
<proteinExistence type="predicted"/>
<keyword evidence="7 13" id="KW-0067">ATP-binding</keyword>
<evidence type="ECO:0000256" key="12">
    <source>
        <dbReference type="PROSITE-ProRule" id="PRU00146"/>
    </source>
</evidence>
<protein>
    <submittedName>
        <fullName evidence="19">Serine/threonine-protein kinase 33</fullName>
    </submittedName>
</protein>
<dbReference type="InterPro" id="IPR011011">
    <property type="entry name" value="Znf_FYVE_PHD"/>
</dbReference>
<feature type="compositionally biased region" description="Polar residues" evidence="15">
    <location>
        <begin position="1577"/>
        <end position="1598"/>
    </location>
</feature>
<keyword evidence="3" id="KW-0677">Repeat</keyword>
<dbReference type="PROSITE" id="PS00107">
    <property type="entry name" value="PROTEIN_KINASE_ATP"/>
    <property type="match status" value="1"/>
</dbReference>
<keyword evidence="19" id="KW-0418">Kinase</keyword>
<evidence type="ECO:0000259" key="17">
    <source>
        <dbReference type="PROSITE" id="PS50014"/>
    </source>
</evidence>
<feature type="compositionally biased region" description="Basic and acidic residues" evidence="15">
    <location>
        <begin position="636"/>
        <end position="671"/>
    </location>
</feature>
<dbReference type="EMBL" id="SCEB01214591">
    <property type="protein sequence ID" value="RXM34464.1"/>
    <property type="molecule type" value="Genomic_DNA"/>
</dbReference>
<dbReference type="CDD" id="cd05502">
    <property type="entry name" value="Bromo_tif1_like"/>
    <property type="match status" value="1"/>
</dbReference>
<dbReference type="SUPFAM" id="SSF57903">
    <property type="entry name" value="FYVE/PHD zinc finger"/>
    <property type="match status" value="1"/>
</dbReference>
<dbReference type="GO" id="GO:0008270">
    <property type="term" value="F:zinc ion binding"/>
    <property type="evidence" value="ECO:0007669"/>
    <property type="project" value="UniProtKB-KW"/>
</dbReference>
<evidence type="ECO:0000256" key="7">
    <source>
        <dbReference type="ARBA" id="ARBA00022840"/>
    </source>
</evidence>
<dbReference type="InterPro" id="IPR013083">
    <property type="entry name" value="Znf_RING/FYVE/PHD"/>
</dbReference>
<keyword evidence="19" id="KW-0808">Transferase</keyword>
<evidence type="ECO:0000256" key="3">
    <source>
        <dbReference type="ARBA" id="ARBA00022737"/>
    </source>
</evidence>
<evidence type="ECO:0000256" key="6">
    <source>
        <dbReference type="ARBA" id="ARBA00022833"/>
    </source>
</evidence>
<dbReference type="InterPro" id="IPR001806">
    <property type="entry name" value="Small_GTPase"/>
</dbReference>
<dbReference type="FunFam" id="3.30.40.10:FF:000123">
    <property type="entry name" value="E3 ubiquitin-protein ligase TRIM33"/>
    <property type="match status" value="1"/>
</dbReference>
<dbReference type="Pfam" id="PF00069">
    <property type="entry name" value="Pkinase"/>
    <property type="match status" value="2"/>
</dbReference>
<dbReference type="PANTHER" id="PTHR45915:SF7">
    <property type="entry name" value="TRIPARTITE MOTIF-CONTAINING PROTEIN 66"/>
    <property type="match status" value="1"/>
</dbReference>
<evidence type="ECO:0000256" key="10">
    <source>
        <dbReference type="ARBA" id="ARBA00023242"/>
    </source>
</evidence>
<evidence type="ECO:0000313" key="19">
    <source>
        <dbReference type="EMBL" id="RXM34464.1"/>
    </source>
</evidence>
<dbReference type="Proteomes" id="UP000289886">
    <property type="component" value="Unassembled WGS sequence"/>
</dbReference>
<dbReference type="InterPro" id="IPR011009">
    <property type="entry name" value="Kinase-like_dom_sf"/>
</dbReference>
<dbReference type="SMART" id="SM00297">
    <property type="entry name" value="BROMO"/>
    <property type="match status" value="1"/>
</dbReference>
<dbReference type="Gene3D" id="3.30.200.20">
    <property type="entry name" value="Phosphorylase Kinase, domain 1"/>
    <property type="match status" value="1"/>
</dbReference>
<dbReference type="Pfam" id="PF00628">
    <property type="entry name" value="PHD"/>
    <property type="match status" value="1"/>
</dbReference>
<dbReference type="SUPFAM" id="SSF52540">
    <property type="entry name" value="P-loop containing nucleoside triphosphate hydrolases"/>
    <property type="match status" value="1"/>
</dbReference>
<accession>A0A444UH26</accession>
<dbReference type="SUPFAM" id="SSF56112">
    <property type="entry name" value="Protein kinase-like (PK-like)"/>
    <property type="match status" value="2"/>
</dbReference>
<evidence type="ECO:0000259" key="18">
    <source>
        <dbReference type="PROSITE" id="PS50016"/>
    </source>
</evidence>
<dbReference type="InterPro" id="IPR000719">
    <property type="entry name" value="Prot_kinase_dom"/>
</dbReference>
<dbReference type="GO" id="GO:0005634">
    <property type="term" value="C:nucleus"/>
    <property type="evidence" value="ECO:0007669"/>
    <property type="project" value="UniProtKB-SubCell"/>
</dbReference>
<keyword evidence="6" id="KW-0862">Zinc</keyword>
<dbReference type="InterPro" id="IPR001487">
    <property type="entry name" value="Bromodomain"/>
</dbReference>
<feature type="region of interest" description="Disordered" evidence="15">
    <location>
        <begin position="1536"/>
        <end position="1598"/>
    </location>
</feature>
<dbReference type="PROSITE" id="PS51421">
    <property type="entry name" value="RAS"/>
    <property type="match status" value="1"/>
</dbReference>
<dbReference type="Pfam" id="PF00071">
    <property type="entry name" value="Ras"/>
    <property type="match status" value="1"/>
</dbReference>
<dbReference type="PROSITE" id="PS51419">
    <property type="entry name" value="RAB"/>
    <property type="match status" value="1"/>
</dbReference>
<dbReference type="Pfam" id="PF00439">
    <property type="entry name" value="Bromodomain"/>
    <property type="match status" value="1"/>
</dbReference>
<dbReference type="GO" id="GO:0005525">
    <property type="term" value="F:GTP binding"/>
    <property type="evidence" value="ECO:0007669"/>
    <property type="project" value="InterPro"/>
</dbReference>
<sequence length="1598" mass="180860">MLTCSSCHLSSHKNHRLFHVGKAIQNQQRLFESLTAQVEDKKATMKNSTKQIESRLHDIKVMRRKTENQIQMAKMIMMNEINKRANVLLEQLERITDHYKLSLEYKQHGIVDLCQQLEQVQNFINWATAHDKSIPFLYSKELVSCANLFSGQLTTDTAHQGFPDNANIQRPQPLICQGLPAALHHRPVDQANEFQPCFQQPTPVYCGQCHHRPQALQEHLAQQCMHLTETNRGHTRLQQQNPMGQHELEQGRRYRRIMPYPMKTIQPWKVPQQAQLEQDQQAGMCMGTHLQMKQLEQNAYPVSCTLPSHSIHQQMHLHRAPPRMQAPQTHMAQQEPAVQLSHLQQMQLLQQRQMQTTEPLLPDHAMQHGILQPSQLEQMQKGPKVLLQTQEPKLQLQHPAKPQQFQQARVGQINYIVRQQPVQPQNGVQQQSFQPAQDNGRVQQTEQLQQETELHQHDERHGMTHASVVNQIIEGDRVLIKGRIKEDSENTLDEPINLSVNEHQLFGTPPMCSAGLRFTPVTAGSIFEGEDNEIKGNTSQNNIRAPENVMVPFVKLERLKICPGAGQLPVFKLQPDCSQTDSSYFILMEVKNETPAATEQVWETDNTAQEVNMNMTDLFDDTVHSPQTNHLQSQDDPNHKPLDSSDLHRLAQSCDPKDPEPALLSGDKEEPPCTNLPEEMEEASAMENEDFCAVCLNGGDLLCCDRCPKVFHLPCHVPSLLSFPVGEWVCSLCRNLQIPEMKYDCENTRLIQEHKGKRPQYGLSLCDQRKCERLILFIYCNNLSLPFHEPVSPLARHYYQIIKKPIDLSVIRSKLNKRSPLCYYTPEEFVADVFLMFRNCAKFNYPDSEVAEAGISLEAFFKEKLKEVFPDKAFQDLTDDSDPEEFDDGYKSTESRCILEEPVEWADGFIVVYNISDRASFLNAKNIVCQIKEAHVENCKGEVEVPICLVGNKQDLCHARQVCEEEAHSLAVEIKCHFQEVSAAEHYQEILTMFIKLIRNVMDHLKYRADRRSSFKTLQMLKGEVSEAGKKMACQWIRSSSAENKVPHTRMEDEAAIQQIYIFGKKLGQGSFGVVYEATHKETGKKWAIKKVNREKAGSSAVKLLEREVSILKRVNQEHIIHLEEVFETPKPANCSSLSDIVHRDLKLENILVKSDHSNQGNEMILNIKVTDFGLAVQKGGVGSENMLQATCGTPIYMAPEVINAHDYSQQCDIWSIGVIMYMLLCGEPPFMASSEERLFELIRKGELHFTDPVWHTISNAAKNVLNCLLKVDPAHRITANELLDNPWITGDTSTPARPSNVLEMMKQFRDDPNDTECGELETDLNGLSLKSPEDKPVGSLEVAEERASSASSNGTLELGLEAETDSGISKPSTPTKQELCKNTVVAMDVYRQCQIDDYGFIAKTSSLGADRDPYDEWTFEDFFNEDGIVLDPVMVLPVLYEITTNVVPYTAGKKHYPLDCSCLTNCPYVEAKNVLNCLLKVDPAHRITANELLDNPWITGDTSTPARPSNVLEMMKQFRDDPNDTECGELETDLNGLSLKSPEDKPVGSLEVAEERASSASSNGTLELGLEAETDSGISKPSTPTKQVNYNNRGTEK</sequence>
<evidence type="ECO:0000256" key="11">
    <source>
        <dbReference type="PROSITE-ProRule" id="PRU00035"/>
    </source>
</evidence>
<dbReference type="InterPro" id="IPR019786">
    <property type="entry name" value="Zinc_finger_PHD-type_CS"/>
</dbReference>
<dbReference type="InterPro" id="IPR017441">
    <property type="entry name" value="Protein_kinase_ATP_BS"/>
</dbReference>
<reference evidence="19 20" key="1">
    <citation type="submission" date="2019-01" db="EMBL/GenBank/DDBJ databases">
        <title>Draft Genome and Complete Hox-Cluster Characterization of the Sterlet Sturgeon (Acipenser ruthenus).</title>
        <authorList>
            <person name="Wei Q."/>
        </authorList>
    </citation>
    <scope>NUCLEOTIDE SEQUENCE [LARGE SCALE GENOMIC DNA]</scope>
    <source>
        <strain evidence="19">WHYD16114868_AA</strain>
        <tissue evidence="19">Blood</tissue>
    </source>
</reference>
<keyword evidence="10" id="KW-0539">Nucleus</keyword>
<evidence type="ECO:0000313" key="20">
    <source>
        <dbReference type="Proteomes" id="UP000289886"/>
    </source>
</evidence>
<evidence type="ECO:0000256" key="13">
    <source>
        <dbReference type="PROSITE-ProRule" id="PRU10141"/>
    </source>
</evidence>
<evidence type="ECO:0000256" key="2">
    <source>
        <dbReference type="ARBA" id="ARBA00022723"/>
    </source>
</evidence>
<organism evidence="19 20">
    <name type="scientific">Acipenser ruthenus</name>
    <name type="common">Sterlet sturgeon</name>
    <dbReference type="NCBI Taxonomy" id="7906"/>
    <lineage>
        <taxon>Eukaryota</taxon>
        <taxon>Metazoa</taxon>
        <taxon>Chordata</taxon>
        <taxon>Craniata</taxon>
        <taxon>Vertebrata</taxon>
        <taxon>Euteleostomi</taxon>
        <taxon>Actinopterygii</taxon>
        <taxon>Chondrostei</taxon>
        <taxon>Acipenseriformes</taxon>
        <taxon>Acipenseridae</taxon>
        <taxon>Acipenser</taxon>
    </lineage>
</organism>
<evidence type="ECO:0000256" key="1">
    <source>
        <dbReference type="ARBA" id="ARBA00004123"/>
    </source>
</evidence>
<feature type="domain" description="Protein kinase" evidence="16">
    <location>
        <begin position="1061"/>
        <end position="1289"/>
    </location>
</feature>
<dbReference type="InterPro" id="IPR001965">
    <property type="entry name" value="Znf_PHD"/>
</dbReference>
<dbReference type="GO" id="GO:0005524">
    <property type="term" value="F:ATP binding"/>
    <property type="evidence" value="ECO:0007669"/>
    <property type="project" value="UniProtKB-UniRule"/>
</dbReference>
<evidence type="ECO:0000256" key="8">
    <source>
        <dbReference type="ARBA" id="ARBA00023054"/>
    </source>
</evidence>
<name>A0A444UH26_ACIRT</name>
<keyword evidence="5 12" id="KW-0863">Zinc-finger</keyword>
<feature type="coiled-coil region" evidence="14">
    <location>
        <begin position="24"/>
        <end position="51"/>
    </location>
</feature>
<keyword evidence="8 14" id="KW-0175">Coiled coil</keyword>
<feature type="domain" description="PHD-type" evidence="18">
    <location>
        <begin position="689"/>
        <end position="736"/>
    </location>
</feature>
<dbReference type="Gene3D" id="3.30.40.10">
    <property type="entry name" value="Zinc/RING finger domain, C3HC4 (zinc finger)"/>
    <property type="match status" value="1"/>
</dbReference>
<gene>
    <name evidence="19" type="ORF">EOD39_4782</name>
</gene>
<dbReference type="InterPro" id="IPR036427">
    <property type="entry name" value="Bromodomain-like_sf"/>
</dbReference>
<dbReference type="InterPro" id="IPR019787">
    <property type="entry name" value="Znf_PHD-finger"/>
</dbReference>
<dbReference type="PROSITE" id="PS50014">
    <property type="entry name" value="BROMODOMAIN_2"/>
    <property type="match status" value="1"/>
</dbReference>
<keyword evidence="20" id="KW-1185">Reference proteome</keyword>
<dbReference type="InterPro" id="IPR003649">
    <property type="entry name" value="Bbox_C"/>
</dbReference>
<evidence type="ECO:0000256" key="5">
    <source>
        <dbReference type="ARBA" id="ARBA00022771"/>
    </source>
</evidence>
<dbReference type="Gene3D" id="3.40.50.300">
    <property type="entry name" value="P-loop containing nucleotide triphosphate hydrolases"/>
    <property type="match status" value="1"/>
</dbReference>
<comment type="caution">
    <text evidence="19">The sequence shown here is derived from an EMBL/GenBank/DDBJ whole genome shotgun (WGS) entry which is preliminary data.</text>
</comment>
<comment type="subcellular location">
    <subcellularLocation>
        <location evidence="1">Nucleus</location>
    </subcellularLocation>
</comment>
<dbReference type="PROSITE" id="PS01359">
    <property type="entry name" value="ZF_PHD_1"/>
    <property type="match status" value="1"/>
</dbReference>
<evidence type="ECO:0000256" key="9">
    <source>
        <dbReference type="ARBA" id="ARBA00023117"/>
    </source>
</evidence>
<keyword evidence="4 13" id="KW-0547">Nucleotide-binding</keyword>
<dbReference type="PANTHER" id="PTHR45915">
    <property type="entry name" value="TRANSCRIPTION INTERMEDIARY FACTOR"/>
    <property type="match status" value="1"/>
</dbReference>